<name>A0AAE1BJH2_PETCI</name>
<evidence type="ECO:0000313" key="2">
    <source>
        <dbReference type="Proteomes" id="UP001286313"/>
    </source>
</evidence>
<reference evidence="1" key="1">
    <citation type="submission" date="2023-10" db="EMBL/GenBank/DDBJ databases">
        <title>Genome assemblies of two species of porcelain crab, Petrolisthes cinctipes and Petrolisthes manimaculis (Anomura: Porcellanidae).</title>
        <authorList>
            <person name="Angst P."/>
        </authorList>
    </citation>
    <scope>NUCLEOTIDE SEQUENCE</scope>
    <source>
        <strain evidence="1">PB745_01</strain>
        <tissue evidence="1">Gill</tissue>
    </source>
</reference>
<evidence type="ECO:0000313" key="1">
    <source>
        <dbReference type="EMBL" id="KAK3850734.1"/>
    </source>
</evidence>
<accession>A0AAE1BJH2</accession>
<keyword evidence="2" id="KW-1185">Reference proteome</keyword>
<proteinExistence type="predicted"/>
<protein>
    <submittedName>
        <fullName evidence="1">Uncharacterized protein</fullName>
    </submittedName>
</protein>
<sequence length="200" mass="22528">MNITESYQDEQHRQIQEHIKVREIPDQSSISLGKSLPTLERQHSPFFLIHLSTSYSSSSTSFSSSPPLPYSHLHLLHFYPIPLLLPLIHLSSFSLSFPISSPLLPLIHLYSFSLSFPSHPLIHLYSFSLSFLSPPHLFPTSSSHLPLLLPLIHLSSSLSFTSPSSRFLPHLFLPHFPHLTTTTTTTTTSSGLTVREAWPQ</sequence>
<dbReference type="AlphaFoldDB" id="A0AAE1BJH2"/>
<gene>
    <name evidence="1" type="ORF">Pcinc_042576</name>
</gene>
<dbReference type="EMBL" id="JAWQEG010008222">
    <property type="protein sequence ID" value="KAK3850734.1"/>
    <property type="molecule type" value="Genomic_DNA"/>
</dbReference>
<comment type="caution">
    <text evidence="1">The sequence shown here is derived from an EMBL/GenBank/DDBJ whole genome shotgun (WGS) entry which is preliminary data.</text>
</comment>
<organism evidence="1 2">
    <name type="scientific">Petrolisthes cinctipes</name>
    <name type="common">Flat porcelain crab</name>
    <dbReference type="NCBI Taxonomy" id="88211"/>
    <lineage>
        <taxon>Eukaryota</taxon>
        <taxon>Metazoa</taxon>
        <taxon>Ecdysozoa</taxon>
        <taxon>Arthropoda</taxon>
        <taxon>Crustacea</taxon>
        <taxon>Multicrustacea</taxon>
        <taxon>Malacostraca</taxon>
        <taxon>Eumalacostraca</taxon>
        <taxon>Eucarida</taxon>
        <taxon>Decapoda</taxon>
        <taxon>Pleocyemata</taxon>
        <taxon>Anomura</taxon>
        <taxon>Galatheoidea</taxon>
        <taxon>Porcellanidae</taxon>
        <taxon>Petrolisthes</taxon>
    </lineage>
</organism>
<dbReference type="Proteomes" id="UP001286313">
    <property type="component" value="Unassembled WGS sequence"/>
</dbReference>